<protein>
    <recommendedName>
        <fullName evidence="2">START domain-containing protein</fullName>
    </recommendedName>
</protein>
<dbReference type="EMBL" id="BLBS01000057">
    <property type="protein sequence ID" value="GET93596.1"/>
    <property type="molecule type" value="Genomic_DNA"/>
</dbReference>
<dbReference type="OrthoDB" id="273321at2759"/>
<sequence>MHISSDADVVAAVPVLKPLLMLASLSPVSWKHLSSHDGYSVSELPPTPAVGLPMKSYRTHFVVNADLNSFHRVLSDEASVRQFDPTLRDMEIIERRAPNTLLYTSYVSPSPWIVAPRDFCVWSATIFTTLEQLKRVCSETKESVADSSNVFVAVQKFFSTSQQSGVPPDPTQTLYLQNSVTALESEAAAVPSTQSGKPFVRGVVYCFGYVAFADPSIQGKLRVSHYCCVDPNGQIPKWLVATAMKENTMKLKRMAELVEDAAAAAVPTAEPTSACLNALSAESLPAEEAQTLDSPPRDSAEEPSKDAKDESVSTALLAEPSCADAPLRLVPTVGTSSDSDACPSPDEKASTVSFSAVESADVSSSPQHMPREECSASLPLTMARNTVAHNFSLTSTSPQHPNTEASVDPRVEILSLLARSSGWITRREVGEMQYAELRVLPGPLRSKDPLCFAMRVSTSVRCTLDTFAAVLHNRAFLPEIDPELVRVVASMTPSSASSRTASREPSTAPHSSAPTAGELRHYQFDAHGSFRSPWDMILQCTDFELTQLDGGRYGFHTPGVPAATHVWLGADSATDCCSRLYPNGHHQRMQVRVFGVAAVAIPRRAESIRVSQYMLFDARAPLLHNALSTWHISSLKKCPTEKFLSGVSKWMESRMERLCRLSEEQQRRRNSIAMVELDKGPLLRFLYTIHCAEGRHALQRPEATWYGDVLARAIRWTGEGGCRTLPTETASDEPPLLVLSTLFPCSLAKLRDYMLFNLPRHRYALESGVYTYEELSSPPDFTTVRVEYGPASASFPWVRLTVLEAFGELNEVNGAWPTLVLSRTGIEGNVDDECEGMDSNKDDSHHPRVGVDERFEDGRVFCSGWVATTLQDSGNQSCANSPWAALRSPHSGLVPISPDLCTEKSTLDNKAEECAVNETQRIVVTQYLSVGLPSSHRRNLGADGLPCGCIAEQASLLQRFRDSVCMWRASITATPSE</sequence>
<keyword evidence="4" id="KW-1185">Reference proteome</keyword>
<dbReference type="PROSITE" id="PS50848">
    <property type="entry name" value="START"/>
    <property type="match status" value="1"/>
</dbReference>
<comment type="caution">
    <text evidence="3">The sequence shown here is derived from an EMBL/GenBank/DDBJ whole genome shotgun (WGS) entry which is preliminary data.</text>
</comment>
<dbReference type="InterPro" id="IPR002913">
    <property type="entry name" value="START_lipid-bd_dom"/>
</dbReference>
<feature type="compositionally biased region" description="Basic and acidic residues" evidence="1">
    <location>
        <begin position="295"/>
        <end position="311"/>
    </location>
</feature>
<dbReference type="SUPFAM" id="SSF55961">
    <property type="entry name" value="Bet v1-like"/>
    <property type="match status" value="1"/>
</dbReference>
<organism evidence="3 4">
    <name type="scientific">Leishmania tarentolae</name>
    <name type="common">Sauroleishmania tarentolae</name>
    <dbReference type="NCBI Taxonomy" id="5689"/>
    <lineage>
        <taxon>Eukaryota</taxon>
        <taxon>Discoba</taxon>
        <taxon>Euglenozoa</taxon>
        <taxon>Kinetoplastea</taxon>
        <taxon>Metakinetoplastina</taxon>
        <taxon>Trypanosomatida</taxon>
        <taxon>Trypanosomatidae</taxon>
        <taxon>Leishmaniinae</taxon>
        <taxon>Leishmania</taxon>
        <taxon>lizard Leishmania</taxon>
    </lineage>
</organism>
<evidence type="ECO:0000313" key="4">
    <source>
        <dbReference type="Proteomes" id="UP000419144"/>
    </source>
</evidence>
<name>A0A640KVK2_LEITA</name>
<reference evidence="3" key="1">
    <citation type="submission" date="2019-11" db="EMBL/GenBank/DDBJ databases">
        <title>Leishmania tarentolae CDS.</title>
        <authorList>
            <person name="Goto Y."/>
            <person name="Yamagishi J."/>
        </authorList>
    </citation>
    <scope>NUCLEOTIDE SEQUENCE [LARGE SCALE GENOMIC DNA]</scope>
    <source>
        <strain evidence="3">Parrot Tar II</strain>
    </source>
</reference>
<feature type="compositionally biased region" description="Low complexity" evidence="1">
    <location>
        <begin position="493"/>
        <end position="508"/>
    </location>
</feature>
<gene>
    <name evidence="3" type="ORF">LtaPh_3651000</name>
</gene>
<feature type="region of interest" description="Disordered" evidence="1">
    <location>
        <begin position="493"/>
        <end position="517"/>
    </location>
</feature>
<dbReference type="GO" id="GO:0005737">
    <property type="term" value="C:cytoplasm"/>
    <property type="evidence" value="ECO:0007669"/>
    <property type="project" value="UniProtKB-ARBA"/>
</dbReference>
<dbReference type="VEuPathDB" id="TriTrypDB:LtaPh_3651000"/>
<dbReference type="InterPro" id="IPR023393">
    <property type="entry name" value="START-like_dom_sf"/>
</dbReference>
<evidence type="ECO:0000259" key="2">
    <source>
        <dbReference type="PROSITE" id="PS50848"/>
    </source>
</evidence>
<proteinExistence type="predicted"/>
<feature type="region of interest" description="Disordered" evidence="1">
    <location>
        <begin position="286"/>
        <end position="313"/>
    </location>
</feature>
<accession>A0A640KVK2</accession>
<dbReference type="PANTHER" id="PTHR19308:SF51">
    <property type="entry name" value="START DOMAIN-CONTAINING PROTEIN"/>
    <property type="match status" value="1"/>
</dbReference>
<dbReference type="InterPro" id="IPR051213">
    <property type="entry name" value="START_lipid_transfer"/>
</dbReference>
<dbReference type="GO" id="GO:0008289">
    <property type="term" value="F:lipid binding"/>
    <property type="evidence" value="ECO:0007669"/>
    <property type="project" value="InterPro"/>
</dbReference>
<evidence type="ECO:0000256" key="1">
    <source>
        <dbReference type="SAM" id="MobiDB-lite"/>
    </source>
</evidence>
<dbReference type="Proteomes" id="UP000419144">
    <property type="component" value="Unassembled WGS sequence"/>
</dbReference>
<feature type="region of interest" description="Disordered" evidence="1">
    <location>
        <begin position="328"/>
        <end position="354"/>
    </location>
</feature>
<dbReference type="Gene3D" id="3.30.530.20">
    <property type="match status" value="1"/>
</dbReference>
<feature type="domain" description="START" evidence="2">
    <location>
        <begin position="12"/>
        <end position="244"/>
    </location>
</feature>
<dbReference type="PANTHER" id="PTHR19308">
    <property type="entry name" value="PHOSPHATIDYLCHOLINE TRANSFER PROTEIN"/>
    <property type="match status" value="1"/>
</dbReference>
<evidence type="ECO:0000313" key="3">
    <source>
        <dbReference type="EMBL" id="GET93596.1"/>
    </source>
</evidence>
<dbReference type="AlphaFoldDB" id="A0A640KVK2"/>